<evidence type="ECO:0000259" key="5">
    <source>
        <dbReference type="Pfam" id="PF05922"/>
    </source>
</evidence>
<proteinExistence type="inferred from homology"/>
<evidence type="ECO:0000256" key="2">
    <source>
        <dbReference type="ARBA" id="ARBA00022670"/>
    </source>
</evidence>
<dbReference type="GO" id="GO:0006508">
    <property type="term" value="P:proteolysis"/>
    <property type="evidence" value="ECO:0007669"/>
    <property type="project" value="UniProtKB-KW"/>
</dbReference>
<accession>A0A9P4J6L1</accession>
<comment type="caution">
    <text evidence="4">Lacks conserved residue(s) required for the propagation of feature annotation.</text>
</comment>
<dbReference type="PANTHER" id="PTHR43806:SF58">
    <property type="entry name" value="ALKALINE PROTEASE 1-RELATED"/>
    <property type="match status" value="1"/>
</dbReference>
<feature type="domain" description="Inhibitor I9" evidence="5">
    <location>
        <begin position="5"/>
        <end position="48"/>
    </location>
</feature>
<dbReference type="PROSITE" id="PS51892">
    <property type="entry name" value="SUBTILASE"/>
    <property type="match status" value="1"/>
</dbReference>
<dbReference type="InterPro" id="IPR050131">
    <property type="entry name" value="Peptidase_S8_subtilisin-like"/>
</dbReference>
<dbReference type="AlphaFoldDB" id="A0A9P4J6L1"/>
<dbReference type="Gene3D" id="3.40.50.200">
    <property type="entry name" value="Peptidase S8/S53 domain"/>
    <property type="match status" value="1"/>
</dbReference>
<protein>
    <submittedName>
        <fullName evidence="6">Subtilisin-like protein</fullName>
    </submittedName>
</protein>
<evidence type="ECO:0000313" key="7">
    <source>
        <dbReference type="Proteomes" id="UP000799439"/>
    </source>
</evidence>
<comment type="similarity">
    <text evidence="1 4">Belongs to the peptidase S8 family.</text>
</comment>
<gene>
    <name evidence="6" type="ORF">K461DRAFT_291251</name>
</gene>
<name>A0A9P4J6L1_9PEZI</name>
<dbReference type="SUPFAM" id="SSF54897">
    <property type="entry name" value="Protease propeptides/inhibitors"/>
    <property type="match status" value="1"/>
</dbReference>
<dbReference type="PANTHER" id="PTHR43806">
    <property type="entry name" value="PEPTIDASE S8"/>
    <property type="match status" value="1"/>
</dbReference>
<dbReference type="InterPro" id="IPR010259">
    <property type="entry name" value="S8pro/Inhibitor_I9"/>
</dbReference>
<evidence type="ECO:0000256" key="4">
    <source>
        <dbReference type="PROSITE-ProRule" id="PRU01240"/>
    </source>
</evidence>
<keyword evidence="2" id="KW-0645">Protease</keyword>
<dbReference type="OrthoDB" id="1896086at2759"/>
<dbReference type="EMBL" id="ML996082">
    <property type="protein sequence ID" value="KAF2156322.1"/>
    <property type="molecule type" value="Genomic_DNA"/>
</dbReference>
<evidence type="ECO:0000256" key="3">
    <source>
        <dbReference type="ARBA" id="ARBA00022825"/>
    </source>
</evidence>
<evidence type="ECO:0000256" key="1">
    <source>
        <dbReference type="ARBA" id="ARBA00011073"/>
    </source>
</evidence>
<dbReference type="Pfam" id="PF05922">
    <property type="entry name" value="Inhibitor_I9"/>
    <property type="match status" value="1"/>
</dbReference>
<keyword evidence="3" id="KW-0720">Serine protease</keyword>
<evidence type="ECO:0000313" key="6">
    <source>
        <dbReference type="EMBL" id="KAF2156322.1"/>
    </source>
</evidence>
<comment type="caution">
    <text evidence="6">The sequence shown here is derived from an EMBL/GenBank/DDBJ whole genome shotgun (WGS) entry which is preliminary data.</text>
</comment>
<keyword evidence="3" id="KW-0378">Hydrolase</keyword>
<dbReference type="SUPFAM" id="SSF52743">
    <property type="entry name" value="Subtilisin-like"/>
    <property type="match status" value="1"/>
</dbReference>
<keyword evidence="7" id="KW-1185">Reference proteome</keyword>
<reference evidence="6" key="1">
    <citation type="journal article" date="2020" name="Stud. Mycol.">
        <title>101 Dothideomycetes genomes: a test case for predicting lifestyles and emergence of pathogens.</title>
        <authorList>
            <person name="Haridas S."/>
            <person name="Albert R."/>
            <person name="Binder M."/>
            <person name="Bloem J."/>
            <person name="Labutti K."/>
            <person name="Salamov A."/>
            <person name="Andreopoulos B."/>
            <person name="Baker S."/>
            <person name="Barry K."/>
            <person name="Bills G."/>
            <person name="Bluhm B."/>
            <person name="Cannon C."/>
            <person name="Castanera R."/>
            <person name="Culley D."/>
            <person name="Daum C."/>
            <person name="Ezra D."/>
            <person name="Gonzalez J."/>
            <person name="Henrissat B."/>
            <person name="Kuo A."/>
            <person name="Liang C."/>
            <person name="Lipzen A."/>
            <person name="Lutzoni F."/>
            <person name="Magnuson J."/>
            <person name="Mondo S."/>
            <person name="Nolan M."/>
            <person name="Ohm R."/>
            <person name="Pangilinan J."/>
            <person name="Park H.-J."/>
            <person name="Ramirez L."/>
            <person name="Alfaro M."/>
            <person name="Sun H."/>
            <person name="Tritt A."/>
            <person name="Yoshinaga Y."/>
            <person name="Zwiers L.-H."/>
            <person name="Turgeon B."/>
            <person name="Goodwin S."/>
            <person name="Spatafora J."/>
            <person name="Crous P."/>
            <person name="Grigoriev I."/>
        </authorList>
    </citation>
    <scope>NUCLEOTIDE SEQUENCE</scope>
    <source>
        <strain evidence="6">CBS 260.36</strain>
    </source>
</reference>
<dbReference type="InterPro" id="IPR036852">
    <property type="entry name" value="Peptidase_S8/S53_dom_sf"/>
</dbReference>
<sequence>MIAYNGVSHGYSINDYNGYAGHFGKSVIDNLKRNKDVMAVEPDRVWSLPDPSLEKHNESDIDHVSQSKAQKFLAIIDGYLWVVKDDVQIRRYFKTIINMSLSDEHSLAFNTATNTAFAFSVTTVVAAGEEDKNVKVCSPGSAMGAVTVAAIDRNYKRASFSNLGQDVTIFAPGVKILSADSGAYGNQTVAF</sequence>
<organism evidence="6 7">
    <name type="scientific">Myriangium duriaei CBS 260.36</name>
    <dbReference type="NCBI Taxonomy" id="1168546"/>
    <lineage>
        <taxon>Eukaryota</taxon>
        <taxon>Fungi</taxon>
        <taxon>Dikarya</taxon>
        <taxon>Ascomycota</taxon>
        <taxon>Pezizomycotina</taxon>
        <taxon>Dothideomycetes</taxon>
        <taxon>Dothideomycetidae</taxon>
        <taxon>Myriangiales</taxon>
        <taxon>Myriangiaceae</taxon>
        <taxon>Myriangium</taxon>
    </lineage>
</organism>
<dbReference type="GO" id="GO:0004252">
    <property type="term" value="F:serine-type endopeptidase activity"/>
    <property type="evidence" value="ECO:0007669"/>
    <property type="project" value="InterPro"/>
</dbReference>
<dbReference type="Proteomes" id="UP000799439">
    <property type="component" value="Unassembled WGS sequence"/>
</dbReference>